<evidence type="ECO:0000313" key="2">
    <source>
        <dbReference type="EMBL" id="BBE20198.1"/>
    </source>
</evidence>
<dbReference type="KEGG" id="anf:AQPE_4389"/>
<reference evidence="2" key="1">
    <citation type="journal article" date="2020" name="Int. J. Syst. Evol. Microbiol.">
        <title>Aquipluma nitroreducens gen. nov. sp. nov., a novel facultatively anaerobic bacterium isolated from a freshwater lake.</title>
        <authorList>
            <person name="Watanabe M."/>
            <person name="Kojima H."/>
            <person name="Fukui M."/>
        </authorList>
    </citation>
    <scope>NUCLEOTIDE SEQUENCE</scope>
    <source>
        <strain evidence="2">MeG22</strain>
    </source>
</reference>
<dbReference type="Proteomes" id="UP001193389">
    <property type="component" value="Chromosome"/>
</dbReference>
<dbReference type="PANTHER" id="PTHR21064:SF5">
    <property type="entry name" value="SLR1880 PROTEIN"/>
    <property type="match status" value="1"/>
</dbReference>
<dbReference type="InterPro" id="IPR011009">
    <property type="entry name" value="Kinase-like_dom_sf"/>
</dbReference>
<protein>
    <submittedName>
        <fullName evidence="2">MdsC protein</fullName>
    </submittedName>
</protein>
<dbReference type="InterPro" id="IPR050249">
    <property type="entry name" value="Pseudomonas-type_ThrB"/>
</dbReference>
<dbReference type="EMBL" id="AP018694">
    <property type="protein sequence ID" value="BBE20198.1"/>
    <property type="molecule type" value="Genomic_DNA"/>
</dbReference>
<sequence length="360" mass="41490">MKELISIVNKFLQGAEVQEISVFGEGHINITYRVALKSEPKEYVLQKINHHIFKDVDLLQNNIKRITDHIRQKLADAGENDLERKTLTIILTLDEKLFYFDDENYWRMTLLIPEAKTFEAITPEYAFHAGKAFGNFQAMLADIPGEPLGETIPNFHNMESRLASFREAVKNDSAGRLIKVKDLVQEIEKRADEMCSCERLFREGKLPKRINHCDTKVNNMLFDESGKVLCVIDLDTAMPGFVMSDFGDFMRSAGNTGKEDDADLQNVSFNMEIFKSYTQGYLQEAKKFLSPIEVEMLPFGAKLITYMQVTRFLADYLNGDTYYKISFPEHNLQRTKAQFKLLQSIEEYYSEMLNYIAALV</sequence>
<dbReference type="SUPFAM" id="SSF56112">
    <property type="entry name" value="Protein kinase-like (PK-like)"/>
    <property type="match status" value="1"/>
</dbReference>
<name>A0A5K7SF41_9BACT</name>
<feature type="domain" description="Aminoglycoside phosphotransferase" evidence="1">
    <location>
        <begin position="21"/>
        <end position="254"/>
    </location>
</feature>
<evidence type="ECO:0000313" key="3">
    <source>
        <dbReference type="Proteomes" id="UP001193389"/>
    </source>
</evidence>
<gene>
    <name evidence="2" type="ORF">AQPE_4389</name>
</gene>
<dbReference type="AlphaFoldDB" id="A0A5K7SF41"/>
<organism evidence="2 3">
    <name type="scientific">Aquipluma nitroreducens</name>
    <dbReference type="NCBI Taxonomy" id="2010828"/>
    <lineage>
        <taxon>Bacteria</taxon>
        <taxon>Pseudomonadati</taxon>
        <taxon>Bacteroidota</taxon>
        <taxon>Bacteroidia</taxon>
        <taxon>Marinilabiliales</taxon>
        <taxon>Prolixibacteraceae</taxon>
        <taxon>Aquipluma</taxon>
    </lineage>
</organism>
<keyword evidence="3" id="KW-1185">Reference proteome</keyword>
<dbReference type="Pfam" id="PF01636">
    <property type="entry name" value="APH"/>
    <property type="match status" value="1"/>
</dbReference>
<proteinExistence type="predicted"/>
<dbReference type="InterPro" id="IPR002575">
    <property type="entry name" value="Aminoglycoside_PTrfase"/>
</dbReference>
<accession>A0A5K7SF41</accession>
<dbReference type="PANTHER" id="PTHR21064">
    <property type="entry name" value="AMINOGLYCOSIDE PHOSPHOTRANSFERASE DOMAIN-CONTAINING PROTEIN-RELATED"/>
    <property type="match status" value="1"/>
</dbReference>
<dbReference type="Gene3D" id="3.90.1200.10">
    <property type="match status" value="1"/>
</dbReference>
<dbReference type="RefSeq" id="WP_318348368.1">
    <property type="nucleotide sequence ID" value="NZ_AP018694.1"/>
</dbReference>
<evidence type="ECO:0000259" key="1">
    <source>
        <dbReference type="Pfam" id="PF01636"/>
    </source>
</evidence>